<reference evidence="2 3" key="1">
    <citation type="submission" date="2016-07" db="EMBL/GenBank/DDBJ databases">
        <title>Multiple horizontal gene transfer events from other fungi enriched the ability of initially mycotrophic Trichoderma (Ascomycota) to feed on dead plant biomass.</title>
        <authorList>
            <consortium name="DOE Joint Genome Institute"/>
            <person name="Aerts A."/>
            <person name="Atanasova L."/>
            <person name="Chenthamara K."/>
            <person name="Zhang J."/>
            <person name="Grujic M."/>
            <person name="Henrissat B."/>
            <person name="Kuo A."/>
            <person name="Salamov A."/>
            <person name="Lipzen A."/>
            <person name="Labutti K."/>
            <person name="Barry K."/>
            <person name="Miao Y."/>
            <person name="Rahimi M.J."/>
            <person name="Shen Q."/>
            <person name="Grigoriev I.V."/>
            <person name="Kubicek C.P."/>
            <person name="Druzhinina I.S."/>
        </authorList>
    </citation>
    <scope>NUCLEOTIDE SEQUENCE [LARGE SCALE GENOMIC DNA]</scope>
    <source>
        <strain evidence="2 3">ATCC 18648</strain>
    </source>
</reference>
<keyword evidence="3" id="KW-1185">Reference proteome</keyword>
<keyword evidence="1" id="KW-0812">Transmembrane</keyword>
<dbReference type="AlphaFoldDB" id="A0A2T4C1Z7"/>
<sequence length="142" mass="16537">MFDFFFHHYCSNGPLPKEPVAYCIQAMQTDRLTFHFYIIFLVITFLVPWRFRNGTCNIIRLFLVLFLYLVDLILLLVIIAEGQSLEDLRHVELPEGLRGERRAVVAHAYAMFSETVEYWPLTLLSLLAGVGLWWLVAVEPSE</sequence>
<dbReference type="Proteomes" id="UP000240760">
    <property type="component" value="Unassembled WGS sequence"/>
</dbReference>
<proteinExistence type="predicted"/>
<feature type="transmembrane region" description="Helical" evidence="1">
    <location>
        <begin position="34"/>
        <end position="51"/>
    </location>
</feature>
<keyword evidence="1" id="KW-0472">Membrane</keyword>
<dbReference type="EMBL" id="KZ679133">
    <property type="protein sequence ID" value="PTB75572.1"/>
    <property type="molecule type" value="Genomic_DNA"/>
</dbReference>
<feature type="transmembrane region" description="Helical" evidence="1">
    <location>
        <begin position="58"/>
        <end position="80"/>
    </location>
</feature>
<evidence type="ECO:0000313" key="2">
    <source>
        <dbReference type="EMBL" id="PTB75572.1"/>
    </source>
</evidence>
<protein>
    <submittedName>
        <fullName evidence="2">Uncharacterized protein</fullName>
    </submittedName>
</protein>
<name>A0A2T4C1Z7_TRILO</name>
<feature type="transmembrane region" description="Helical" evidence="1">
    <location>
        <begin position="118"/>
        <end position="138"/>
    </location>
</feature>
<evidence type="ECO:0000313" key="3">
    <source>
        <dbReference type="Proteomes" id="UP000240760"/>
    </source>
</evidence>
<keyword evidence="1" id="KW-1133">Transmembrane helix</keyword>
<organism evidence="2 3">
    <name type="scientific">Trichoderma longibrachiatum ATCC 18648</name>
    <dbReference type="NCBI Taxonomy" id="983965"/>
    <lineage>
        <taxon>Eukaryota</taxon>
        <taxon>Fungi</taxon>
        <taxon>Dikarya</taxon>
        <taxon>Ascomycota</taxon>
        <taxon>Pezizomycotina</taxon>
        <taxon>Sordariomycetes</taxon>
        <taxon>Hypocreomycetidae</taxon>
        <taxon>Hypocreales</taxon>
        <taxon>Hypocreaceae</taxon>
        <taxon>Trichoderma</taxon>
    </lineage>
</organism>
<evidence type="ECO:0000256" key="1">
    <source>
        <dbReference type="SAM" id="Phobius"/>
    </source>
</evidence>
<accession>A0A2T4C1Z7</accession>
<gene>
    <name evidence="2" type="ORF">M440DRAFT_1257217</name>
</gene>